<dbReference type="InterPro" id="IPR036259">
    <property type="entry name" value="MFS_trans_sf"/>
</dbReference>
<evidence type="ECO:0000256" key="1">
    <source>
        <dbReference type="ARBA" id="ARBA00022692"/>
    </source>
</evidence>
<evidence type="ECO:0000259" key="5">
    <source>
        <dbReference type="PROSITE" id="PS50850"/>
    </source>
</evidence>
<dbReference type="PANTHER" id="PTHR23521:SF3">
    <property type="entry name" value="MFS TRANSPORTER"/>
    <property type="match status" value="1"/>
</dbReference>
<proteinExistence type="predicted"/>
<name>A0A857C775_9HYPH</name>
<dbReference type="EMBL" id="CP046908">
    <property type="protein sequence ID" value="QGZ34820.1"/>
    <property type="molecule type" value="Genomic_DNA"/>
</dbReference>
<feature type="transmembrane region" description="Helical" evidence="4">
    <location>
        <begin position="245"/>
        <end position="265"/>
    </location>
</feature>
<organism evidence="6 7">
    <name type="scientific">Stappia indica</name>
    <dbReference type="NCBI Taxonomy" id="538381"/>
    <lineage>
        <taxon>Bacteria</taxon>
        <taxon>Pseudomonadati</taxon>
        <taxon>Pseudomonadota</taxon>
        <taxon>Alphaproteobacteria</taxon>
        <taxon>Hyphomicrobiales</taxon>
        <taxon>Stappiaceae</taxon>
        <taxon>Stappia</taxon>
    </lineage>
</organism>
<dbReference type="SUPFAM" id="SSF103473">
    <property type="entry name" value="MFS general substrate transporter"/>
    <property type="match status" value="1"/>
</dbReference>
<keyword evidence="2 4" id="KW-1133">Transmembrane helix</keyword>
<dbReference type="AlphaFoldDB" id="A0A857C775"/>
<dbReference type="Gene3D" id="1.20.1250.20">
    <property type="entry name" value="MFS general substrate transporter like domains"/>
    <property type="match status" value="2"/>
</dbReference>
<dbReference type="Pfam" id="PF07690">
    <property type="entry name" value="MFS_1"/>
    <property type="match status" value="1"/>
</dbReference>
<feature type="transmembrane region" description="Helical" evidence="4">
    <location>
        <begin position="333"/>
        <end position="355"/>
    </location>
</feature>
<dbReference type="Proteomes" id="UP000435648">
    <property type="component" value="Chromosome"/>
</dbReference>
<feature type="transmembrane region" description="Helical" evidence="4">
    <location>
        <begin position="90"/>
        <end position="109"/>
    </location>
</feature>
<feature type="transmembrane region" description="Helical" evidence="4">
    <location>
        <begin position="56"/>
        <end position="78"/>
    </location>
</feature>
<feature type="transmembrane region" description="Helical" evidence="4">
    <location>
        <begin position="115"/>
        <end position="135"/>
    </location>
</feature>
<dbReference type="CDD" id="cd17477">
    <property type="entry name" value="MFS_YcaD_like"/>
    <property type="match status" value="1"/>
</dbReference>
<sequence>MLARMPDNPASLASRPLLFRLVPLLVAAGLLLGANGVAMTVIAVRGRLNGLSDTTIGLFGSAYYAGFILGVLVTPILIQRVGHIRVFSALAALSAISVLLLLLTAPGLSWAGLRFVSGIAFCGTAMVLESWLNALSSNAERGRILSIYRIVDLGAVTGGQFLLPAFGAGGFEILVVIGLVFCAALIPVSLAREGNPPVSDTTGINYLSIWVISPVAAVGCLTIGLTNGAFRTVGPVYAEGVGLDADGLALLISLWVIAGAIFQFPLGWASDRIDRRYVLIMATLGAGLSCLFLSGVTAEAAIFLGAFLFGGFALPLYSLSAAHANDHAGPGQYVELAAGLTMFFALGAMVGPLIASAVMDRFGPTAFFVYTGGLHLAFVAFVGLRLLVRGAAPASHRGRFVWLLRTSPAIFRLASSQKGQDKPDRE</sequence>
<gene>
    <name evidence="6" type="ORF">GH266_09990</name>
</gene>
<dbReference type="InterPro" id="IPR020846">
    <property type="entry name" value="MFS_dom"/>
</dbReference>
<feature type="transmembrane region" description="Helical" evidence="4">
    <location>
        <begin position="21"/>
        <end position="44"/>
    </location>
</feature>
<feature type="transmembrane region" description="Helical" evidence="4">
    <location>
        <begin position="277"/>
        <end position="296"/>
    </location>
</feature>
<evidence type="ECO:0000313" key="7">
    <source>
        <dbReference type="Proteomes" id="UP000435648"/>
    </source>
</evidence>
<evidence type="ECO:0000256" key="4">
    <source>
        <dbReference type="SAM" id="Phobius"/>
    </source>
</evidence>
<feature type="transmembrane region" description="Helical" evidence="4">
    <location>
        <begin position="147"/>
        <end position="167"/>
    </location>
</feature>
<dbReference type="GO" id="GO:0005886">
    <property type="term" value="C:plasma membrane"/>
    <property type="evidence" value="ECO:0007669"/>
    <property type="project" value="TreeGrafter"/>
</dbReference>
<dbReference type="InterPro" id="IPR011701">
    <property type="entry name" value="MFS"/>
</dbReference>
<feature type="transmembrane region" description="Helical" evidence="4">
    <location>
        <begin position="173"/>
        <end position="191"/>
    </location>
</feature>
<evidence type="ECO:0000256" key="2">
    <source>
        <dbReference type="ARBA" id="ARBA00022989"/>
    </source>
</evidence>
<protein>
    <submittedName>
        <fullName evidence="6">MFS transporter</fullName>
    </submittedName>
</protein>
<evidence type="ECO:0000313" key="6">
    <source>
        <dbReference type="EMBL" id="QGZ34820.1"/>
    </source>
</evidence>
<dbReference type="InterPro" id="IPR047200">
    <property type="entry name" value="MFS_YcaD-like"/>
</dbReference>
<keyword evidence="1 4" id="KW-0812">Transmembrane</keyword>
<evidence type="ECO:0000256" key="3">
    <source>
        <dbReference type="ARBA" id="ARBA00023136"/>
    </source>
</evidence>
<keyword evidence="3 4" id="KW-0472">Membrane</keyword>
<feature type="domain" description="Major facilitator superfamily (MFS) profile" evidence="5">
    <location>
        <begin position="212"/>
        <end position="426"/>
    </location>
</feature>
<feature type="transmembrane region" description="Helical" evidence="4">
    <location>
        <begin position="203"/>
        <end position="225"/>
    </location>
</feature>
<dbReference type="GO" id="GO:0022857">
    <property type="term" value="F:transmembrane transporter activity"/>
    <property type="evidence" value="ECO:0007669"/>
    <property type="project" value="InterPro"/>
</dbReference>
<dbReference type="PANTHER" id="PTHR23521">
    <property type="entry name" value="TRANSPORTER MFS SUPERFAMILY"/>
    <property type="match status" value="1"/>
</dbReference>
<reference evidence="6 7" key="1">
    <citation type="submission" date="2019-12" db="EMBL/GenBank/DDBJ databases">
        <title>The genome of Stappia indica PHM037.</title>
        <authorList>
            <person name="Kacar D."/>
            <person name="Galan B."/>
            <person name="Canedo L."/>
            <person name="Rodriguez P."/>
            <person name="de la Calle F."/>
            <person name="Garcia J.L."/>
        </authorList>
    </citation>
    <scope>NUCLEOTIDE SEQUENCE [LARGE SCALE GENOMIC DNA]</scope>
    <source>
        <strain evidence="6 7">PHM037</strain>
    </source>
</reference>
<accession>A0A857C775</accession>
<feature type="transmembrane region" description="Helical" evidence="4">
    <location>
        <begin position="302"/>
        <end position="321"/>
    </location>
</feature>
<dbReference type="PROSITE" id="PS50850">
    <property type="entry name" value="MFS"/>
    <property type="match status" value="1"/>
</dbReference>
<dbReference type="KEGG" id="siw:GH266_09990"/>
<feature type="transmembrane region" description="Helical" evidence="4">
    <location>
        <begin position="367"/>
        <end position="388"/>
    </location>
</feature>